<dbReference type="Pfam" id="PF11951">
    <property type="entry name" value="Fungal_trans_2"/>
    <property type="match status" value="1"/>
</dbReference>
<dbReference type="InParanoid" id="B8LZ27"/>
<dbReference type="HOGENOM" id="CLU_1185711_0_0_1"/>
<dbReference type="Proteomes" id="UP000001745">
    <property type="component" value="Unassembled WGS sequence"/>
</dbReference>
<dbReference type="GeneID" id="8105182"/>
<dbReference type="VEuPathDB" id="FungiDB:TSTA_083040"/>
<sequence>MARLGVSHWQGKTTFQKHLQKEVGFDCLVLDEITKFSTFGHDVINLLYKFCAHRAPMGHIHAHSEEYQSWLNSIEHKLLDIRANLKHEEAETGSTTTQSESILVKELFILAVLLYIERTSNGTSDRPTIKNTEWTCAAFDIFSRIDSCNKPFAYVVFGCEARTDQDRTIILDVLDRTIESKANGLLHPLRDVMIKTWVHDDLKATVTLTEMSAEALCSSSCLILSTSHSVKCLV</sequence>
<accession>B8LZ27</accession>
<reference evidence="2" key="1">
    <citation type="journal article" date="2015" name="Genome Announc.">
        <title>Genome sequence of the AIDS-associated pathogen Penicillium marneffei (ATCC18224) and its near taxonomic relative Talaromyces stipitatus (ATCC10500).</title>
        <authorList>
            <person name="Nierman W.C."/>
            <person name="Fedorova-Abrams N.D."/>
            <person name="Andrianopoulos A."/>
        </authorList>
    </citation>
    <scope>NUCLEOTIDE SEQUENCE [LARGE SCALE GENOMIC DNA]</scope>
    <source>
        <strain evidence="2">ATCC 10500 / CBS 375.48 / QM 6759 / NRRL 1006</strain>
    </source>
</reference>
<dbReference type="RefSeq" id="XP_002478034.1">
    <property type="nucleotide sequence ID" value="XM_002477989.1"/>
</dbReference>
<protein>
    <submittedName>
        <fullName evidence="1">Uncharacterized protein</fullName>
    </submittedName>
</protein>
<evidence type="ECO:0000313" key="2">
    <source>
        <dbReference type="Proteomes" id="UP000001745"/>
    </source>
</evidence>
<organism evidence="1 2">
    <name type="scientific">Talaromyces stipitatus (strain ATCC 10500 / CBS 375.48 / QM 6759 / NRRL 1006)</name>
    <name type="common">Penicillium stipitatum</name>
    <dbReference type="NCBI Taxonomy" id="441959"/>
    <lineage>
        <taxon>Eukaryota</taxon>
        <taxon>Fungi</taxon>
        <taxon>Dikarya</taxon>
        <taxon>Ascomycota</taxon>
        <taxon>Pezizomycotina</taxon>
        <taxon>Eurotiomycetes</taxon>
        <taxon>Eurotiomycetidae</taxon>
        <taxon>Eurotiales</taxon>
        <taxon>Trichocomaceae</taxon>
        <taxon>Talaromyces</taxon>
        <taxon>Talaromyces sect. Talaromyces</taxon>
    </lineage>
</organism>
<dbReference type="InterPro" id="IPR021858">
    <property type="entry name" value="Fun_TF"/>
</dbReference>
<keyword evidence="2" id="KW-1185">Reference proteome</keyword>
<dbReference type="STRING" id="441959.B8LZ27"/>
<gene>
    <name evidence="1" type="ORF">TSTA_083040</name>
</gene>
<dbReference type="AlphaFoldDB" id="B8LZ27"/>
<dbReference type="EMBL" id="EQ962653">
    <property type="protein sequence ID" value="EED21071.1"/>
    <property type="molecule type" value="Genomic_DNA"/>
</dbReference>
<dbReference type="PhylomeDB" id="B8LZ27"/>
<proteinExistence type="predicted"/>
<evidence type="ECO:0000313" key="1">
    <source>
        <dbReference type="EMBL" id="EED21071.1"/>
    </source>
</evidence>
<name>B8LZ27_TALSN</name>
<dbReference type="OrthoDB" id="4221240at2759"/>